<organism evidence="6 7">
    <name type="scientific">Chitiniphilus eburneus</name>
    <dbReference type="NCBI Taxonomy" id="2571148"/>
    <lineage>
        <taxon>Bacteria</taxon>
        <taxon>Pseudomonadati</taxon>
        <taxon>Pseudomonadota</taxon>
        <taxon>Betaproteobacteria</taxon>
        <taxon>Neisseriales</taxon>
        <taxon>Chitinibacteraceae</taxon>
        <taxon>Chitiniphilus</taxon>
    </lineage>
</organism>
<dbReference type="GO" id="GO:0005737">
    <property type="term" value="C:cytoplasm"/>
    <property type="evidence" value="ECO:0007669"/>
    <property type="project" value="InterPro"/>
</dbReference>
<dbReference type="EC" id="3.1.1.61" evidence="2"/>
<dbReference type="PANTHER" id="PTHR42872:SF6">
    <property type="entry name" value="PROTEIN-GLUTAMATE METHYLESTERASE_PROTEIN-GLUTAMINE GLUTAMINASE"/>
    <property type="match status" value="1"/>
</dbReference>
<evidence type="ECO:0000256" key="2">
    <source>
        <dbReference type="ARBA" id="ARBA00039140"/>
    </source>
</evidence>
<name>A0A4V5MQC3_9NEIS</name>
<proteinExistence type="predicted"/>
<feature type="domain" description="CheB-type methylesterase" evidence="5">
    <location>
        <begin position="7"/>
        <end position="173"/>
    </location>
</feature>
<comment type="catalytic activity">
    <reaction evidence="3">
        <text>[protein]-L-glutamate 5-O-methyl ester + H2O = L-glutamyl-[protein] + methanol + H(+)</text>
        <dbReference type="Rhea" id="RHEA:23236"/>
        <dbReference type="Rhea" id="RHEA-COMP:10208"/>
        <dbReference type="Rhea" id="RHEA-COMP:10311"/>
        <dbReference type="ChEBI" id="CHEBI:15377"/>
        <dbReference type="ChEBI" id="CHEBI:15378"/>
        <dbReference type="ChEBI" id="CHEBI:17790"/>
        <dbReference type="ChEBI" id="CHEBI:29973"/>
        <dbReference type="ChEBI" id="CHEBI:82795"/>
        <dbReference type="EC" id="3.1.1.61"/>
    </reaction>
</comment>
<dbReference type="GO" id="GO:0008984">
    <property type="term" value="F:protein-glutamate methylesterase activity"/>
    <property type="evidence" value="ECO:0007669"/>
    <property type="project" value="UniProtKB-EC"/>
</dbReference>
<dbReference type="PANTHER" id="PTHR42872">
    <property type="entry name" value="PROTEIN-GLUTAMATE METHYLESTERASE/PROTEIN-GLUTAMINE GLUTAMINASE"/>
    <property type="match status" value="1"/>
</dbReference>
<dbReference type="AlphaFoldDB" id="A0A4V5MQC3"/>
<dbReference type="RefSeq" id="WP_136773856.1">
    <property type="nucleotide sequence ID" value="NZ_CP156074.1"/>
</dbReference>
<dbReference type="InterPro" id="IPR000673">
    <property type="entry name" value="Sig_transdc_resp-reg_Me-estase"/>
</dbReference>
<keyword evidence="7" id="KW-1185">Reference proteome</keyword>
<dbReference type="Proteomes" id="UP000310016">
    <property type="component" value="Unassembled WGS sequence"/>
</dbReference>
<feature type="active site" evidence="4">
    <location>
        <position position="138"/>
    </location>
</feature>
<protein>
    <recommendedName>
        <fullName evidence="2">protein-glutamate methylesterase</fullName>
        <ecNumber evidence="2">3.1.1.61</ecNumber>
    </recommendedName>
</protein>
<dbReference type="EMBL" id="SUMF01000015">
    <property type="protein sequence ID" value="TJZ72028.1"/>
    <property type="molecule type" value="Genomic_DNA"/>
</dbReference>
<evidence type="ECO:0000259" key="5">
    <source>
        <dbReference type="PROSITE" id="PS50122"/>
    </source>
</evidence>
<dbReference type="GO" id="GO:0000156">
    <property type="term" value="F:phosphorelay response regulator activity"/>
    <property type="evidence" value="ECO:0007669"/>
    <property type="project" value="InterPro"/>
</dbReference>
<gene>
    <name evidence="6" type="ORF">FAZ21_12925</name>
</gene>
<comment type="caution">
    <text evidence="6">The sequence shown here is derived from an EMBL/GenBank/DDBJ whole genome shotgun (WGS) entry which is preliminary data.</text>
</comment>
<evidence type="ECO:0000313" key="7">
    <source>
        <dbReference type="Proteomes" id="UP000310016"/>
    </source>
</evidence>
<keyword evidence="4" id="KW-0145">Chemotaxis</keyword>
<accession>A0A4V5MQC3</accession>
<dbReference type="GO" id="GO:0006935">
    <property type="term" value="P:chemotaxis"/>
    <property type="evidence" value="ECO:0007669"/>
    <property type="project" value="UniProtKB-UniRule"/>
</dbReference>
<feature type="active site" evidence="4">
    <location>
        <position position="18"/>
    </location>
</feature>
<keyword evidence="1 4" id="KW-0378">Hydrolase</keyword>
<dbReference type="PROSITE" id="PS50122">
    <property type="entry name" value="CHEB"/>
    <property type="match status" value="1"/>
</dbReference>
<dbReference type="OrthoDB" id="9791760at2"/>
<feature type="active site" evidence="4">
    <location>
        <position position="45"/>
    </location>
</feature>
<evidence type="ECO:0000256" key="4">
    <source>
        <dbReference type="PROSITE-ProRule" id="PRU00050"/>
    </source>
</evidence>
<sequence length="199" mass="21136">MRPRLDPHRLQALVIGASAGGIDALMHVLPALPADCPIPVVVVVHLPENQPSLLPEVFGPRVDLEVKEADEKEPVEPGTIYFAPPGYHLLIERDRTFSLSVEAPVHYSRPAIDILFETAAAAYGPTLAAMLLTGANEDGAAGLAHVARLGGTVLIQDPDEARIATMPLAGLRAVGDQATVLPLASLALMLRALRTKESR</sequence>
<evidence type="ECO:0000313" key="6">
    <source>
        <dbReference type="EMBL" id="TJZ72028.1"/>
    </source>
</evidence>
<dbReference type="Pfam" id="PF01339">
    <property type="entry name" value="CheB_methylest"/>
    <property type="match status" value="1"/>
</dbReference>
<dbReference type="Gene3D" id="3.40.50.180">
    <property type="entry name" value="Methylesterase CheB, C-terminal domain"/>
    <property type="match status" value="1"/>
</dbReference>
<reference evidence="6 7" key="1">
    <citation type="submission" date="2019-04" db="EMBL/GenBank/DDBJ databases">
        <title>Chitiniphilus eburnea sp. nov., a novel chitinolytic bacterium isolated from aquaculture sludge.</title>
        <authorList>
            <person name="Sheng M."/>
        </authorList>
    </citation>
    <scope>NUCLEOTIDE SEQUENCE [LARGE SCALE GENOMIC DNA]</scope>
    <source>
        <strain evidence="6 7">HX-2-15</strain>
    </source>
</reference>
<dbReference type="CDD" id="cd16433">
    <property type="entry name" value="CheB"/>
    <property type="match status" value="1"/>
</dbReference>
<dbReference type="SUPFAM" id="SSF52738">
    <property type="entry name" value="Methylesterase CheB, C-terminal domain"/>
    <property type="match status" value="1"/>
</dbReference>
<dbReference type="InterPro" id="IPR035909">
    <property type="entry name" value="CheB_C"/>
</dbReference>
<evidence type="ECO:0000256" key="3">
    <source>
        <dbReference type="ARBA" id="ARBA00048267"/>
    </source>
</evidence>
<evidence type="ECO:0000256" key="1">
    <source>
        <dbReference type="ARBA" id="ARBA00022801"/>
    </source>
</evidence>